<keyword evidence="8" id="KW-1185">Reference proteome</keyword>
<evidence type="ECO:0000256" key="4">
    <source>
        <dbReference type="ARBA" id="ARBA00022989"/>
    </source>
</evidence>
<comment type="subcellular location">
    <subcellularLocation>
        <location evidence="1">Cell membrane</location>
        <topology evidence="1">Multi-pass membrane protein</topology>
    </subcellularLocation>
</comment>
<evidence type="ECO:0000313" key="8">
    <source>
        <dbReference type="Proteomes" id="UP000030700"/>
    </source>
</evidence>
<feature type="transmembrane region" description="Helical" evidence="6">
    <location>
        <begin position="53"/>
        <end position="77"/>
    </location>
</feature>
<feature type="transmembrane region" description="Helical" evidence="6">
    <location>
        <begin position="89"/>
        <end position="114"/>
    </location>
</feature>
<evidence type="ECO:0000256" key="3">
    <source>
        <dbReference type="ARBA" id="ARBA00022692"/>
    </source>
</evidence>
<feature type="transmembrane region" description="Helical" evidence="6">
    <location>
        <begin position="21"/>
        <end position="41"/>
    </location>
</feature>
<evidence type="ECO:0000256" key="6">
    <source>
        <dbReference type="SAM" id="Phobius"/>
    </source>
</evidence>
<sequence>MATQTTKSKNPVLEILAQREAAIFIALILISLFIALMAPQFRTTKNIYLVSRQISFVAIVALGELFVILTSGIDLSVGSTVGLTGMITGLALAAGIPPIIALPIGVLAGVLIGIFNGAVIAYVGITPFIVTLGALSMGRGLSLVLTKGNPIIEMPSSFFFLAQSDIFGIPMPVIIAIIIAAIVHVILTYTAFGRRIYAIGGNEQATALSGVDVKKIKLMIYAICGLMAGIVGVLLVARFNSAQPATGKGWELDAIASTVIGGTSLSGGVGTVLGVLIGATIMGVIRNGLVLMQVSAYWQDFIIGGIIVLAAVVDRIKNK</sequence>
<dbReference type="GO" id="GO:0022857">
    <property type="term" value="F:transmembrane transporter activity"/>
    <property type="evidence" value="ECO:0007669"/>
    <property type="project" value="InterPro"/>
</dbReference>
<dbReference type="Proteomes" id="UP000030700">
    <property type="component" value="Unassembled WGS sequence"/>
</dbReference>
<organism evidence="7">
    <name type="scientific">Candidatus Moduliflexus flocculans</name>
    <dbReference type="NCBI Taxonomy" id="1499966"/>
    <lineage>
        <taxon>Bacteria</taxon>
        <taxon>Candidatus Moduliflexota</taxon>
        <taxon>Candidatus Moduliflexia</taxon>
        <taxon>Candidatus Moduliflexales</taxon>
        <taxon>Candidatus Moduliflexaceae</taxon>
    </lineage>
</organism>
<name>A0A081BPR9_9BACT</name>
<dbReference type="Pfam" id="PF02653">
    <property type="entry name" value="BPD_transp_2"/>
    <property type="match status" value="1"/>
</dbReference>
<dbReference type="InterPro" id="IPR001851">
    <property type="entry name" value="ABC_transp_permease"/>
</dbReference>
<evidence type="ECO:0000256" key="1">
    <source>
        <dbReference type="ARBA" id="ARBA00004651"/>
    </source>
</evidence>
<dbReference type="CDD" id="cd06579">
    <property type="entry name" value="TM_PBP1_transp_AraH_like"/>
    <property type="match status" value="1"/>
</dbReference>
<proteinExistence type="predicted"/>
<feature type="transmembrane region" description="Helical" evidence="6">
    <location>
        <begin position="296"/>
        <end position="313"/>
    </location>
</feature>
<accession>A0A081BPR9</accession>
<evidence type="ECO:0000256" key="5">
    <source>
        <dbReference type="ARBA" id="ARBA00023136"/>
    </source>
</evidence>
<keyword evidence="5 6" id="KW-0472">Membrane</keyword>
<feature type="transmembrane region" description="Helical" evidence="6">
    <location>
        <begin position="258"/>
        <end position="284"/>
    </location>
</feature>
<reference evidence="7" key="1">
    <citation type="journal article" date="2015" name="PeerJ">
        <title>First genomic representation of candidate bacterial phylum KSB3 points to enhanced environmental sensing as a trigger of wastewater bulking.</title>
        <authorList>
            <person name="Sekiguchi Y."/>
            <person name="Ohashi A."/>
            <person name="Parks D.H."/>
            <person name="Yamauchi T."/>
            <person name="Tyson G.W."/>
            <person name="Hugenholtz P."/>
        </authorList>
    </citation>
    <scope>NUCLEOTIDE SEQUENCE [LARGE SCALE GENOMIC DNA]</scope>
</reference>
<feature type="transmembrane region" description="Helical" evidence="6">
    <location>
        <begin position="218"/>
        <end position="237"/>
    </location>
</feature>
<dbReference type="PANTHER" id="PTHR32196:SF72">
    <property type="entry name" value="RIBOSE IMPORT PERMEASE PROTEIN RBSC"/>
    <property type="match status" value="1"/>
</dbReference>
<keyword evidence="3 6" id="KW-0812">Transmembrane</keyword>
<dbReference type="STRING" id="1499966.U14_03636"/>
<dbReference type="HOGENOM" id="CLU_028880_0_2_0"/>
<protein>
    <submittedName>
        <fullName evidence="7">Transporter</fullName>
    </submittedName>
</protein>
<dbReference type="PANTHER" id="PTHR32196">
    <property type="entry name" value="ABC TRANSPORTER PERMEASE PROTEIN YPHD-RELATED-RELATED"/>
    <property type="match status" value="1"/>
</dbReference>
<feature type="transmembrane region" description="Helical" evidence="6">
    <location>
        <begin position="120"/>
        <end position="145"/>
    </location>
</feature>
<dbReference type="GO" id="GO:0005886">
    <property type="term" value="C:plasma membrane"/>
    <property type="evidence" value="ECO:0007669"/>
    <property type="project" value="UniProtKB-SubCell"/>
</dbReference>
<evidence type="ECO:0000313" key="7">
    <source>
        <dbReference type="EMBL" id="GAK52385.1"/>
    </source>
</evidence>
<gene>
    <name evidence="7" type="ORF">U14_03636</name>
</gene>
<keyword evidence="2" id="KW-1003">Cell membrane</keyword>
<feature type="transmembrane region" description="Helical" evidence="6">
    <location>
        <begin position="166"/>
        <end position="187"/>
    </location>
</feature>
<keyword evidence="4 6" id="KW-1133">Transmembrane helix</keyword>
<dbReference type="EMBL" id="DF820458">
    <property type="protein sequence ID" value="GAK52385.1"/>
    <property type="molecule type" value="Genomic_DNA"/>
</dbReference>
<evidence type="ECO:0000256" key="2">
    <source>
        <dbReference type="ARBA" id="ARBA00022475"/>
    </source>
</evidence>
<dbReference type="AlphaFoldDB" id="A0A081BPR9"/>